<name>A0A0E9SC15_ANGAN</name>
<dbReference type="AlphaFoldDB" id="A0A0E9SC15"/>
<accession>A0A0E9SC15</accession>
<proteinExistence type="predicted"/>
<sequence length="34" mass="3889">MVATAAVFGRLCFSLFYSIMLTHHSLTHSYLWAI</sequence>
<reference evidence="1" key="2">
    <citation type="journal article" date="2015" name="Fish Shellfish Immunol.">
        <title>Early steps in the European eel (Anguilla anguilla)-Vibrio vulnificus interaction in the gills: Role of the RtxA13 toxin.</title>
        <authorList>
            <person name="Callol A."/>
            <person name="Pajuelo D."/>
            <person name="Ebbesson L."/>
            <person name="Teles M."/>
            <person name="MacKenzie S."/>
            <person name="Amaro C."/>
        </authorList>
    </citation>
    <scope>NUCLEOTIDE SEQUENCE</scope>
</reference>
<evidence type="ECO:0000313" key="1">
    <source>
        <dbReference type="EMBL" id="JAH38073.1"/>
    </source>
</evidence>
<protein>
    <submittedName>
        <fullName evidence="1">Uncharacterized protein</fullName>
    </submittedName>
</protein>
<reference evidence="1" key="1">
    <citation type="submission" date="2014-11" db="EMBL/GenBank/DDBJ databases">
        <authorList>
            <person name="Amaro Gonzalez C."/>
        </authorList>
    </citation>
    <scope>NUCLEOTIDE SEQUENCE</scope>
</reference>
<dbReference type="EMBL" id="GBXM01070504">
    <property type="protein sequence ID" value="JAH38073.1"/>
    <property type="molecule type" value="Transcribed_RNA"/>
</dbReference>
<organism evidence="1">
    <name type="scientific">Anguilla anguilla</name>
    <name type="common">European freshwater eel</name>
    <name type="synonym">Muraena anguilla</name>
    <dbReference type="NCBI Taxonomy" id="7936"/>
    <lineage>
        <taxon>Eukaryota</taxon>
        <taxon>Metazoa</taxon>
        <taxon>Chordata</taxon>
        <taxon>Craniata</taxon>
        <taxon>Vertebrata</taxon>
        <taxon>Euteleostomi</taxon>
        <taxon>Actinopterygii</taxon>
        <taxon>Neopterygii</taxon>
        <taxon>Teleostei</taxon>
        <taxon>Anguilliformes</taxon>
        <taxon>Anguillidae</taxon>
        <taxon>Anguilla</taxon>
    </lineage>
</organism>